<sequence length="209" mass="22659">MKLTKTKTYKAFAGPLWQNNPVFIQVLGICSALAVTVQLKTAVVMALALTFVVAFSNLIISLMRSLIPRNIRIIVELCVIATLVIVADQVLRAFLYEISKQLSVFVGLIITNCIVMGRAEAYALANPPLRSFADGLGNGLGYGLILITVAFIRELLGSGKVFGFAVVPQAFYAAGYENMGFMLLAPAAFIIIGLLVWLQKAIMSAQDKR</sequence>
<evidence type="ECO:0000256" key="2">
    <source>
        <dbReference type="ARBA" id="ARBA00022448"/>
    </source>
</evidence>
<evidence type="ECO:0000313" key="16">
    <source>
        <dbReference type="Proteomes" id="UP000605201"/>
    </source>
</evidence>
<dbReference type="GO" id="GO:0006814">
    <property type="term" value="P:sodium ion transport"/>
    <property type="evidence" value="ECO:0007669"/>
    <property type="project" value="UniProtKB-UniRule"/>
</dbReference>
<dbReference type="PANTHER" id="PTHR30586">
    <property type="entry name" value="ELECTRON TRANSPORT COMPLEX PROTEIN RNFE"/>
    <property type="match status" value="1"/>
</dbReference>
<comment type="function">
    <text evidence="14">NQR complex catalyzes the reduction of ubiquinone-1 to ubiquinol by two successive reactions, coupled with the transport of Na(+) ions from the cytoplasm to the periplasm. NqrA to NqrE are probably involved in the second step, the conversion of ubisemiquinone to ubiquinol.</text>
</comment>
<evidence type="ECO:0000256" key="7">
    <source>
        <dbReference type="ARBA" id="ARBA00022989"/>
    </source>
</evidence>
<evidence type="ECO:0000256" key="11">
    <source>
        <dbReference type="ARBA" id="ARBA00023075"/>
    </source>
</evidence>
<evidence type="ECO:0000256" key="10">
    <source>
        <dbReference type="ARBA" id="ARBA00023065"/>
    </source>
</evidence>
<name>A0A8J6TRA0_9BACT</name>
<dbReference type="NCBIfam" id="NF006777">
    <property type="entry name" value="PRK09292.1"/>
    <property type="match status" value="1"/>
</dbReference>
<evidence type="ECO:0000256" key="14">
    <source>
        <dbReference type="HAMAP-Rule" id="MF_00428"/>
    </source>
</evidence>
<evidence type="ECO:0000256" key="3">
    <source>
        <dbReference type="ARBA" id="ARBA00022475"/>
    </source>
</evidence>
<feature type="transmembrane region" description="Helical" evidence="14">
    <location>
        <begin position="74"/>
        <end position="95"/>
    </location>
</feature>
<evidence type="ECO:0000256" key="12">
    <source>
        <dbReference type="ARBA" id="ARBA00023136"/>
    </source>
</evidence>
<dbReference type="AlphaFoldDB" id="A0A8J6TRA0"/>
<keyword evidence="8 14" id="KW-0520">NAD</keyword>
<feature type="transmembrane region" description="Helical" evidence="14">
    <location>
        <begin position="101"/>
        <end position="119"/>
    </location>
</feature>
<comment type="subcellular location">
    <subcellularLocation>
        <location evidence="14">Cell membrane</location>
        <topology evidence="14">Multi-pass membrane protein</topology>
    </subcellularLocation>
    <subcellularLocation>
        <location evidence="1">Endomembrane system</location>
        <topology evidence="1">Multi-pass membrane protein</topology>
    </subcellularLocation>
</comment>
<dbReference type="EC" id="7.2.1.1" evidence="14"/>
<keyword evidence="7 14" id="KW-1133">Transmembrane helix</keyword>
<dbReference type="NCBIfam" id="TIGR01939">
    <property type="entry name" value="nqrD"/>
    <property type="match status" value="1"/>
</dbReference>
<comment type="similarity">
    <text evidence="14">Belongs to the NqrDE/RnfAE family.</text>
</comment>
<keyword evidence="6 14" id="KW-1278">Translocase</keyword>
<comment type="subunit">
    <text evidence="14">Composed of six subunits; NqrA, NqrB, NqrC, NqrD, NqrE and NqrF.</text>
</comment>
<evidence type="ECO:0000313" key="15">
    <source>
        <dbReference type="EMBL" id="MBC8433598.1"/>
    </source>
</evidence>
<dbReference type="EMBL" id="JACNIG010000310">
    <property type="protein sequence ID" value="MBC8433598.1"/>
    <property type="molecule type" value="Genomic_DNA"/>
</dbReference>
<keyword evidence="11 14" id="KW-0830">Ubiquinone</keyword>
<keyword evidence="2 14" id="KW-0813">Transport</keyword>
<dbReference type="Proteomes" id="UP000605201">
    <property type="component" value="Unassembled WGS sequence"/>
</dbReference>
<evidence type="ECO:0000256" key="5">
    <source>
        <dbReference type="ARBA" id="ARBA00022692"/>
    </source>
</evidence>
<dbReference type="GO" id="GO:0012505">
    <property type="term" value="C:endomembrane system"/>
    <property type="evidence" value="ECO:0007669"/>
    <property type="project" value="UniProtKB-SubCell"/>
</dbReference>
<evidence type="ECO:0000256" key="1">
    <source>
        <dbReference type="ARBA" id="ARBA00004127"/>
    </source>
</evidence>
<reference evidence="15 16" key="1">
    <citation type="submission" date="2020-08" db="EMBL/GenBank/DDBJ databases">
        <title>Bridging the membrane lipid divide: bacteria of the FCB group superphylum have the potential to synthesize archaeal ether lipids.</title>
        <authorList>
            <person name="Villanueva L."/>
            <person name="Von Meijenfeldt F.A.B."/>
            <person name="Westbye A.B."/>
            <person name="Yadav S."/>
            <person name="Hopmans E.C."/>
            <person name="Dutilh B.E."/>
            <person name="Sinninghe Damste J.S."/>
        </authorList>
    </citation>
    <scope>NUCLEOTIDE SEQUENCE [LARGE SCALE GENOMIC DNA]</scope>
    <source>
        <strain evidence="15">NIOZ-UU17</strain>
    </source>
</reference>
<dbReference type="InterPro" id="IPR003667">
    <property type="entry name" value="NqrDE/RnfAE"/>
</dbReference>
<dbReference type="HAMAP" id="MF_00428">
    <property type="entry name" value="NqrD"/>
    <property type="match status" value="1"/>
</dbReference>
<keyword evidence="5 14" id="KW-0812">Transmembrane</keyword>
<evidence type="ECO:0000256" key="13">
    <source>
        <dbReference type="ARBA" id="ARBA00023201"/>
    </source>
</evidence>
<keyword evidence="4" id="KW-0997">Cell inner membrane</keyword>
<gene>
    <name evidence="14" type="primary">nqrD</name>
    <name evidence="15" type="ORF">H8D96_16950</name>
</gene>
<organism evidence="15 16">
    <name type="scientific">Candidatus Desulfatibia vada</name>
    <dbReference type="NCBI Taxonomy" id="2841696"/>
    <lineage>
        <taxon>Bacteria</taxon>
        <taxon>Pseudomonadati</taxon>
        <taxon>Thermodesulfobacteriota</taxon>
        <taxon>Desulfobacteria</taxon>
        <taxon>Desulfobacterales</taxon>
        <taxon>Desulfobacterales incertae sedis</taxon>
        <taxon>Candidatus Desulfatibia</taxon>
    </lineage>
</organism>
<evidence type="ECO:0000256" key="9">
    <source>
        <dbReference type="ARBA" id="ARBA00023053"/>
    </source>
</evidence>
<evidence type="ECO:0000256" key="4">
    <source>
        <dbReference type="ARBA" id="ARBA00022519"/>
    </source>
</evidence>
<dbReference type="PANTHER" id="PTHR30586:SF1">
    <property type="entry name" value="NA(+)-TRANSLOCATING NADH-QUINONE REDUCTASE SUBUNIT D"/>
    <property type="match status" value="1"/>
</dbReference>
<dbReference type="InterPro" id="IPR011292">
    <property type="entry name" value="NqrD"/>
</dbReference>
<accession>A0A8J6TRA0</accession>
<feature type="transmembrane region" description="Helical" evidence="14">
    <location>
        <begin position="179"/>
        <end position="198"/>
    </location>
</feature>
<keyword evidence="13 14" id="KW-0739">Sodium transport</keyword>
<keyword evidence="3 14" id="KW-1003">Cell membrane</keyword>
<evidence type="ECO:0000256" key="6">
    <source>
        <dbReference type="ARBA" id="ARBA00022967"/>
    </source>
</evidence>
<comment type="caution">
    <text evidence="14">Lacks conserved residue(s) required for the propagation of feature annotation.</text>
</comment>
<dbReference type="GO" id="GO:0005886">
    <property type="term" value="C:plasma membrane"/>
    <property type="evidence" value="ECO:0007669"/>
    <property type="project" value="UniProtKB-SubCell"/>
</dbReference>
<proteinExistence type="inferred from homology"/>
<comment type="caution">
    <text evidence="15">The sequence shown here is derived from an EMBL/GenBank/DDBJ whole genome shotgun (WGS) entry which is preliminary data.</text>
</comment>
<protein>
    <recommendedName>
        <fullName evidence="14">Na(+)-translocating NADH-quinone reductase subunit D</fullName>
        <shortName evidence="14">Na(+)-NQR subunit D</shortName>
        <shortName evidence="14">Na(+)-translocating NQR subunit D</shortName>
        <ecNumber evidence="14">7.2.1.1</ecNumber>
    </recommendedName>
    <alternativeName>
        <fullName evidence="14">NQR complex subunit D</fullName>
    </alternativeName>
    <alternativeName>
        <fullName evidence="14">NQR-1 subunit D</fullName>
    </alternativeName>
</protein>
<dbReference type="Pfam" id="PF02508">
    <property type="entry name" value="Rnf-Nqr"/>
    <property type="match status" value="1"/>
</dbReference>
<feature type="transmembrane region" description="Helical" evidence="14">
    <location>
        <begin position="43"/>
        <end position="62"/>
    </location>
</feature>
<evidence type="ECO:0000256" key="8">
    <source>
        <dbReference type="ARBA" id="ARBA00023027"/>
    </source>
</evidence>
<keyword evidence="10 14" id="KW-0406">Ion transport</keyword>
<dbReference type="GO" id="GO:0016655">
    <property type="term" value="F:oxidoreductase activity, acting on NAD(P)H, quinone or similar compound as acceptor"/>
    <property type="evidence" value="ECO:0007669"/>
    <property type="project" value="UniProtKB-UniRule"/>
</dbReference>
<comment type="catalytic activity">
    <reaction evidence="14">
        <text>a ubiquinone + n Na(+)(in) + NADH + H(+) = a ubiquinol + n Na(+)(out) + NAD(+)</text>
        <dbReference type="Rhea" id="RHEA:47748"/>
        <dbReference type="Rhea" id="RHEA-COMP:9565"/>
        <dbReference type="Rhea" id="RHEA-COMP:9566"/>
        <dbReference type="ChEBI" id="CHEBI:15378"/>
        <dbReference type="ChEBI" id="CHEBI:16389"/>
        <dbReference type="ChEBI" id="CHEBI:17976"/>
        <dbReference type="ChEBI" id="CHEBI:29101"/>
        <dbReference type="ChEBI" id="CHEBI:57540"/>
        <dbReference type="ChEBI" id="CHEBI:57945"/>
        <dbReference type="EC" id="7.2.1.1"/>
    </reaction>
</comment>
<dbReference type="PIRSF" id="PIRSF006102">
    <property type="entry name" value="NQR_DE"/>
    <property type="match status" value="1"/>
</dbReference>
<dbReference type="NCBIfam" id="NF009070">
    <property type="entry name" value="PRK12405.1"/>
    <property type="match status" value="1"/>
</dbReference>
<keyword evidence="9 14" id="KW-0915">Sodium</keyword>
<keyword evidence="12 14" id="KW-0472">Membrane</keyword>